<dbReference type="Gene3D" id="3.40.50.1820">
    <property type="entry name" value="alpha/beta hydrolase"/>
    <property type="match status" value="1"/>
</dbReference>
<dbReference type="GO" id="GO:0032526">
    <property type="term" value="P:response to retinoic acid"/>
    <property type="evidence" value="ECO:0007669"/>
    <property type="project" value="TreeGrafter"/>
</dbReference>
<evidence type="ECO:0000259" key="3">
    <source>
        <dbReference type="Pfam" id="PF03959"/>
    </source>
</evidence>
<gene>
    <name evidence="4" type="ORF">B4U80_10384</name>
</gene>
<accession>A0A443SP73</accession>
<evidence type="ECO:0000313" key="4">
    <source>
        <dbReference type="EMBL" id="RWS29314.1"/>
    </source>
</evidence>
<sequence>ILCLHGYRQDSNLFREKSGGLRKLLKNVVDFVFVDAPHLVPLGEQNPDADSQFRSWWFSERSESNVNSFYSGKHSDICIGFDESLKVIDEACAMQGPFDGILGFSQGAAMVALICTMIRDGTFRHSFKFAVFFAAFESLNSHHESLYSKKINIPSLHVIGETDKVIVKERSVKLSECFECPSLLFHKGGHCVPSSSQNKTTFLEFFDKFRDVSNGTD</sequence>
<keyword evidence="5" id="KW-1185">Reference proteome</keyword>
<dbReference type="InterPro" id="IPR050593">
    <property type="entry name" value="LovG"/>
</dbReference>
<dbReference type="GO" id="GO:0005634">
    <property type="term" value="C:nucleus"/>
    <property type="evidence" value="ECO:0007669"/>
    <property type="project" value="TreeGrafter"/>
</dbReference>
<dbReference type="EMBL" id="NCKV01000970">
    <property type="protein sequence ID" value="RWS29314.1"/>
    <property type="molecule type" value="Genomic_DNA"/>
</dbReference>
<evidence type="ECO:0000256" key="2">
    <source>
        <dbReference type="ARBA" id="ARBA00022801"/>
    </source>
</evidence>
<dbReference type="PANTHER" id="PTHR48070:SF6">
    <property type="entry name" value="ESTERASE OVCA2"/>
    <property type="match status" value="1"/>
</dbReference>
<dbReference type="InterPro" id="IPR005645">
    <property type="entry name" value="FSH-like_dom"/>
</dbReference>
<dbReference type="AlphaFoldDB" id="A0A443SP73"/>
<comment type="caution">
    <text evidence="4">The sequence shown here is derived from an EMBL/GenBank/DDBJ whole genome shotgun (WGS) entry which is preliminary data.</text>
</comment>
<dbReference type="OrthoDB" id="414698at2759"/>
<dbReference type="STRING" id="299467.A0A443SP73"/>
<evidence type="ECO:0000313" key="5">
    <source>
        <dbReference type="Proteomes" id="UP000288716"/>
    </source>
</evidence>
<dbReference type="Pfam" id="PF03959">
    <property type="entry name" value="FSH1"/>
    <property type="match status" value="1"/>
</dbReference>
<dbReference type="Proteomes" id="UP000288716">
    <property type="component" value="Unassembled WGS sequence"/>
</dbReference>
<proteinExistence type="inferred from homology"/>
<dbReference type="VEuPathDB" id="VectorBase:LDEU002729"/>
<feature type="non-terminal residue" evidence="4">
    <location>
        <position position="1"/>
    </location>
</feature>
<dbReference type="GO" id="GO:0005737">
    <property type="term" value="C:cytoplasm"/>
    <property type="evidence" value="ECO:0007669"/>
    <property type="project" value="TreeGrafter"/>
</dbReference>
<feature type="domain" description="Serine hydrolase" evidence="3">
    <location>
        <begin position="1"/>
        <end position="200"/>
    </location>
</feature>
<name>A0A443SP73_9ACAR</name>
<dbReference type="InterPro" id="IPR029058">
    <property type="entry name" value="AB_hydrolase_fold"/>
</dbReference>
<dbReference type="SUPFAM" id="SSF53474">
    <property type="entry name" value="alpha/beta-Hydrolases"/>
    <property type="match status" value="1"/>
</dbReference>
<comment type="similarity">
    <text evidence="1">Belongs to the LovG family.</text>
</comment>
<organism evidence="4 5">
    <name type="scientific">Leptotrombidium deliense</name>
    <dbReference type="NCBI Taxonomy" id="299467"/>
    <lineage>
        <taxon>Eukaryota</taxon>
        <taxon>Metazoa</taxon>
        <taxon>Ecdysozoa</taxon>
        <taxon>Arthropoda</taxon>
        <taxon>Chelicerata</taxon>
        <taxon>Arachnida</taxon>
        <taxon>Acari</taxon>
        <taxon>Acariformes</taxon>
        <taxon>Trombidiformes</taxon>
        <taxon>Prostigmata</taxon>
        <taxon>Anystina</taxon>
        <taxon>Parasitengona</taxon>
        <taxon>Trombiculoidea</taxon>
        <taxon>Trombiculidae</taxon>
        <taxon>Leptotrombidium</taxon>
    </lineage>
</organism>
<reference evidence="4 5" key="1">
    <citation type="journal article" date="2018" name="Gigascience">
        <title>Genomes of trombidid mites reveal novel predicted allergens and laterally-transferred genes associated with secondary metabolism.</title>
        <authorList>
            <person name="Dong X."/>
            <person name="Chaisiri K."/>
            <person name="Xia D."/>
            <person name="Armstrong S.D."/>
            <person name="Fang Y."/>
            <person name="Donnelly M.J."/>
            <person name="Kadowaki T."/>
            <person name="McGarry J.W."/>
            <person name="Darby A.C."/>
            <person name="Makepeace B.L."/>
        </authorList>
    </citation>
    <scope>NUCLEOTIDE SEQUENCE [LARGE SCALE GENOMIC DNA]</scope>
    <source>
        <strain evidence="4">UoL-UT</strain>
    </source>
</reference>
<evidence type="ECO:0000256" key="1">
    <source>
        <dbReference type="ARBA" id="ARBA00005863"/>
    </source>
</evidence>
<dbReference type="FunFam" id="3.40.50.1820:FF:000073">
    <property type="entry name" value="esterase OVCA2 isoform X6"/>
    <property type="match status" value="1"/>
</dbReference>
<keyword evidence="2" id="KW-0378">Hydrolase</keyword>
<dbReference type="PANTHER" id="PTHR48070">
    <property type="entry name" value="ESTERASE OVCA2"/>
    <property type="match status" value="1"/>
</dbReference>
<dbReference type="GO" id="GO:0016787">
    <property type="term" value="F:hydrolase activity"/>
    <property type="evidence" value="ECO:0007669"/>
    <property type="project" value="UniProtKB-KW"/>
</dbReference>
<protein>
    <recommendedName>
        <fullName evidence="3">Serine hydrolase domain-containing protein</fullName>
    </recommendedName>
</protein>